<name>A0A167FK11_CALVF</name>
<dbReference type="Proteomes" id="UP000076738">
    <property type="component" value="Unassembled WGS sequence"/>
</dbReference>
<dbReference type="EMBL" id="KV417380">
    <property type="protein sequence ID" value="KZO89573.1"/>
    <property type="molecule type" value="Genomic_DNA"/>
</dbReference>
<reference evidence="2 3" key="1">
    <citation type="journal article" date="2016" name="Mol. Biol. Evol.">
        <title>Comparative Genomics of Early-Diverging Mushroom-Forming Fungi Provides Insights into the Origins of Lignocellulose Decay Capabilities.</title>
        <authorList>
            <person name="Nagy L.G."/>
            <person name="Riley R."/>
            <person name="Tritt A."/>
            <person name="Adam C."/>
            <person name="Daum C."/>
            <person name="Floudas D."/>
            <person name="Sun H."/>
            <person name="Yadav J.S."/>
            <person name="Pangilinan J."/>
            <person name="Larsson K.H."/>
            <person name="Matsuura K."/>
            <person name="Barry K."/>
            <person name="Labutti K."/>
            <person name="Kuo R."/>
            <person name="Ohm R.A."/>
            <person name="Bhattacharya S.S."/>
            <person name="Shirouzu T."/>
            <person name="Yoshinaga Y."/>
            <person name="Martin F.M."/>
            <person name="Grigoriev I.V."/>
            <person name="Hibbett D.S."/>
        </authorList>
    </citation>
    <scope>NUCLEOTIDE SEQUENCE [LARGE SCALE GENOMIC DNA]</scope>
    <source>
        <strain evidence="2 3">TUFC12733</strain>
    </source>
</reference>
<dbReference type="AlphaFoldDB" id="A0A167FK11"/>
<proteinExistence type="predicted"/>
<evidence type="ECO:0000313" key="3">
    <source>
        <dbReference type="Proteomes" id="UP000076738"/>
    </source>
</evidence>
<keyword evidence="1" id="KW-0732">Signal</keyword>
<sequence length="54" mass="5672">MGTWCVCLLLLSVRLADRVGQSYGTCAEKFGVTSDGDAAAHILALAEVTGQDEE</sequence>
<accession>A0A167FK11</accession>
<organism evidence="2 3">
    <name type="scientific">Calocera viscosa (strain TUFC12733)</name>
    <dbReference type="NCBI Taxonomy" id="1330018"/>
    <lineage>
        <taxon>Eukaryota</taxon>
        <taxon>Fungi</taxon>
        <taxon>Dikarya</taxon>
        <taxon>Basidiomycota</taxon>
        <taxon>Agaricomycotina</taxon>
        <taxon>Dacrymycetes</taxon>
        <taxon>Dacrymycetales</taxon>
        <taxon>Dacrymycetaceae</taxon>
        <taxon>Calocera</taxon>
    </lineage>
</organism>
<feature type="chain" id="PRO_5007886337" evidence="1">
    <location>
        <begin position="17"/>
        <end position="54"/>
    </location>
</feature>
<keyword evidence="3" id="KW-1185">Reference proteome</keyword>
<protein>
    <submittedName>
        <fullName evidence="2">Uncharacterized protein</fullName>
    </submittedName>
</protein>
<feature type="signal peptide" evidence="1">
    <location>
        <begin position="1"/>
        <end position="16"/>
    </location>
</feature>
<gene>
    <name evidence="2" type="ORF">CALVIDRAFT_543457</name>
</gene>
<evidence type="ECO:0000313" key="2">
    <source>
        <dbReference type="EMBL" id="KZO89573.1"/>
    </source>
</evidence>
<evidence type="ECO:0000256" key="1">
    <source>
        <dbReference type="SAM" id="SignalP"/>
    </source>
</evidence>
<dbReference type="OrthoDB" id="282973at2759"/>